<dbReference type="InterPro" id="IPR036388">
    <property type="entry name" value="WH-like_DNA-bd_sf"/>
</dbReference>
<dbReference type="GO" id="GO:0003700">
    <property type="term" value="F:DNA-binding transcription factor activity"/>
    <property type="evidence" value="ECO:0007669"/>
    <property type="project" value="InterPro"/>
</dbReference>
<dbReference type="eggNOG" id="COG1802">
    <property type="taxonomic scope" value="Bacteria"/>
</dbReference>
<keyword evidence="2" id="KW-0238">DNA-binding</keyword>
<gene>
    <name evidence="6" type="ordered locus">Mnod_0479</name>
</gene>
<evidence type="ECO:0000259" key="5">
    <source>
        <dbReference type="PROSITE" id="PS50949"/>
    </source>
</evidence>
<dbReference type="Proteomes" id="UP000008207">
    <property type="component" value="Chromosome"/>
</dbReference>
<evidence type="ECO:0000313" key="6">
    <source>
        <dbReference type="EMBL" id="ACL55521.1"/>
    </source>
</evidence>
<dbReference type="SUPFAM" id="SSF46785">
    <property type="entry name" value="Winged helix' DNA-binding domain"/>
    <property type="match status" value="1"/>
</dbReference>
<accession>B8ICD3</accession>
<dbReference type="PRINTS" id="PR00035">
    <property type="entry name" value="HTHGNTR"/>
</dbReference>
<organism evidence="6 7">
    <name type="scientific">Methylobacterium nodulans (strain LMG 21967 / CNCM I-2342 / ORS 2060)</name>
    <dbReference type="NCBI Taxonomy" id="460265"/>
    <lineage>
        <taxon>Bacteria</taxon>
        <taxon>Pseudomonadati</taxon>
        <taxon>Pseudomonadota</taxon>
        <taxon>Alphaproteobacteria</taxon>
        <taxon>Hyphomicrobiales</taxon>
        <taxon>Methylobacteriaceae</taxon>
        <taxon>Methylobacterium</taxon>
    </lineage>
</organism>
<dbReference type="SMART" id="SM00895">
    <property type="entry name" value="FCD"/>
    <property type="match status" value="1"/>
</dbReference>
<dbReference type="AlphaFoldDB" id="B8ICD3"/>
<dbReference type="InterPro" id="IPR008920">
    <property type="entry name" value="TF_FadR/GntR_C"/>
</dbReference>
<evidence type="ECO:0000256" key="1">
    <source>
        <dbReference type="ARBA" id="ARBA00023015"/>
    </source>
</evidence>
<evidence type="ECO:0000313" key="7">
    <source>
        <dbReference type="Proteomes" id="UP000008207"/>
    </source>
</evidence>
<dbReference type="Gene3D" id="1.10.10.10">
    <property type="entry name" value="Winged helix-like DNA-binding domain superfamily/Winged helix DNA-binding domain"/>
    <property type="match status" value="1"/>
</dbReference>
<name>B8ICD3_METNO</name>
<dbReference type="Pfam" id="PF00392">
    <property type="entry name" value="GntR"/>
    <property type="match status" value="1"/>
</dbReference>
<proteinExistence type="predicted"/>
<dbReference type="SUPFAM" id="SSF48008">
    <property type="entry name" value="GntR ligand-binding domain-like"/>
    <property type="match status" value="1"/>
</dbReference>
<dbReference type="PANTHER" id="PTHR43537">
    <property type="entry name" value="TRANSCRIPTIONAL REGULATOR, GNTR FAMILY"/>
    <property type="match status" value="1"/>
</dbReference>
<evidence type="ECO:0000256" key="3">
    <source>
        <dbReference type="ARBA" id="ARBA00023163"/>
    </source>
</evidence>
<dbReference type="STRING" id="460265.Mnod_0479"/>
<dbReference type="InterPro" id="IPR011711">
    <property type="entry name" value="GntR_C"/>
</dbReference>
<dbReference type="PANTHER" id="PTHR43537:SF45">
    <property type="entry name" value="GNTR FAMILY REGULATORY PROTEIN"/>
    <property type="match status" value="1"/>
</dbReference>
<dbReference type="Pfam" id="PF07729">
    <property type="entry name" value="FCD"/>
    <property type="match status" value="1"/>
</dbReference>
<dbReference type="EMBL" id="CP001349">
    <property type="protein sequence ID" value="ACL55521.1"/>
    <property type="molecule type" value="Genomic_DNA"/>
</dbReference>
<dbReference type="KEGG" id="mno:Mnod_0479"/>
<dbReference type="CDD" id="cd07377">
    <property type="entry name" value="WHTH_GntR"/>
    <property type="match status" value="1"/>
</dbReference>
<dbReference type="RefSeq" id="WP_015927231.1">
    <property type="nucleotide sequence ID" value="NC_011894.1"/>
</dbReference>
<dbReference type="OrthoDB" id="9788098at2"/>
<feature type="region of interest" description="Disordered" evidence="4">
    <location>
        <begin position="1"/>
        <end position="27"/>
    </location>
</feature>
<protein>
    <submittedName>
        <fullName evidence="6">Transcriptional regulator, GntR family</fullName>
    </submittedName>
</protein>
<dbReference type="GO" id="GO:0003677">
    <property type="term" value="F:DNA binding"/>
    <property type="evidence" value="ECO:0007669"/>
    <property type="project" value="UniProtKB-KW"/>
</dbReference>
<keyword evidence="7" id="KW-1185">Reference proteome</keyword>
<dbReference type="SMART" id="SM00345">
    <property type="entry name" value="HTH_GNTR"/>
    <property type="match status" value="1"/>
</dbReference>
<keyword evidence="3" id="KW-0804">Transcription</keyword>
<dbReference type="HOGENOM" id="CLU_017584_5_2_5"/>
<dbReference type="InterPro" id="IPR000524">
    <property type="entry name" value="Tscrpt_reg_HTH_GntR"/>
</dbReference>
<reference evidence="6 7" key="1">
    <citation type="submission" date="2009-01" db="EMBL/GenBank/DDBJ databases">
        <title>Complete sequence of chromosome of Methylobacterium nodulans ORS 2060.</title>
        <authorList>
            <consortium name="US DOE Joint Genome Institute"/>
            <person name="Lucas S."/>
            <person name="Copeland A."/>
            <person name="Lapidus A."/>
            <person name="Glavina del Rio T."/>
            <person name="Dalin E."/>
            <person name="Tice H."/>
            <person name="Bruce D."/>
            <person name="Goodwin L."/>
            <person name="Pitluck S."/>
            <person name="Sims D."/>
            <person name="Brettin T."/>
            <person name="Detter J.C."/>
            <person name="Han C."/>
            <person name="Larimer F."/>
            <person name="Land M."/>
            <person name="Hauser L."/>
            <person name="Kyrpides N."/>
            <person name="Ivanova N."/>
            <person name="Marx C.J."/>
            <person name="Richardson P."/>
        </authorList>
    </citation>
    <scope>NUCLEOTIDE SEQUENCE [LARGE SCALE GENOMIC DNA]</scope>
    <source>
        <strain evidence="7">LMG 21967 / CNCM I-2342 / ORS 2060</strain>
    </source>
</reference>
<evidence type="ECO:0000256" key="2">
    <source>
        <dbReference type="ARBA" id="ARBA00023125"/>
    </source>
</evidence>
<sequence length="265" mass="28935">MADIPTPMMRKAPNRIPSTPRPGRAPSAATVICQELRTEIASLARLPGQPINEKEIAARYGVSRTPVHEAMLKLADEGLVEIFPQAGTYVARIPYRDLPEVIVIRRALEESSARLAAEHAKPADLAALDRIMVALDEAAADQDREAFRQRDEDFHAAVAGAAGYPGLWRLTRQVKIQVDRFRRLTLPQPGRFARILIEHRAVLDAIRARDPAAACAAMGAHLDGLLAELGGIAWLNAEYFDMSGIDPPVLTETDKRDEGVSGLGL</sequence>
<keyword evidence="1" id="KW-0805">Transcription regulation</keyword>
<dbReference type="InterPro" id="IPR036390">
    <property type="entry name" value="WH_DNA-bd_sf"/>
</dbReference>
<dbReference type="PROSITE" id="PS50949">
    <property type="entry name" value="HTH_GNTR"/>
    <property type="match status" value="1"/>
</dbReference>
<dbReference type="Gene3D" id="1.20.120.530">
    <property type="entry name" value="GntR ligand-binding domain-like"/>
    <property type="match status" value="1"/>
</dbReference>
<feature type="domain" description="HTH gntR-type" evidence="5">
    <location>
        <begin position="26"/>
        <end position="93"/>
    </location>
</feature>
<evidence type="ECO:0000256" key="4">
    <source>
        <dbReference type="SAM" id="MobiDB-lite"/>
    </source>
</evidence>